<dbReference type="HOGENOM" id="CLU_2038960_0_0_1"/>
<sequence>MSPFVRDIGQILLDNGSTLRELWAGMNPPKDKNGSGGSGMTSRHHSINIIQPRQPTIVGFNAPGHDTQDELAADMGSLSLSKDGSGPSLSAHPSNQPSLLCIGQYGPSPVTILPVLHLSHL</sequence>
<reference evidence="3" key="2">
    <citation type="submission" date="2015-01" db="EMBL/GenBank/DDBJ databases">
        <title>Evolutionary Origins and Diversification of the Mycorrhizal Mutualists.</title>
        <authorList>
            <consortium name="DOE Joint Genome Institute"/>
            <consortium name="Mycorrhizal Genomics Consortium"/>
            <person name="Kohler A."/>
            <person name="Kuo A."/>
            <person name="Nagy L.G."/>
            <person name="Floudas D."/>
            <person name="Copeland A."/>
            <person name="Barry K.W."/>
            <person name="Cichocki N."/>
            <person name="Veneault-Fourrey C."/>
            <person name="LaButti K."/>
            <person name="Lindquist E.A."/>
            <person name="Lipzen A."/>
            <person name="Lundell T."/>
            <person name="Morin E."/>
            <person name="Murat C."/>
            <person name="Riley R."/>
            <person name="Ohm R."/>
            <person name="Sun H."/>
            <person name="Tunlid A."/>
            <person name="Henrissat B."/>
            <person name="Grigoriev I.V."/>
            <person name="Hibbett D.S."/>
            <person name="Martin F."/>
        </authorList>
    </citation>
    <scope>NUCLEOTIDE SEQUENCE [LARGE SCALE GENOMIC DNA]</scope>
    <source>
        <strain evidence="3">441</strain>
    </source>
</reference>
<dbReference type="OrthoDB" id="243127at2759"/>
<proteinExistence type="predicted"/>
<feature type="region of interest" description="Disordered" evidence="1">
    <location>
        <begin position="23"/>
        <end position="47"/>
    </location>
</feature>
<keyword evidence="3" id="KW-1185">Reference proteome</keyword>
<organism evidence="2 3">
    <name type="scientific">Pisolithus microcarpus 441</name>
    <dbReference type="NCBI Taxonomy" id="765257"/>
    <lineage>
        <taxon>Eukaryota</taxon>
        <taxon>Fungi</taxon>
        <taxon>Dikarya</taxon>
        <taxon>Basidiomycota</taxon>
        <taxon>Agaricomycotina</taxon>
        <taxon>Agaricomycetes</taxon>
        <taxon>Agaricomycetidae</taxon>
        <taxon>Boletales</taxon>
        <taxon>Sclerodermatineae</taxon>
        <taxon>Pisolithaceae</taxon>
        <taxon>Pisolithus</taxon>
    </lineage>
</organism>
<protein>
    <submittedName>
        <fullName evidence="2">Uncharacterized protein</fullName>
    </submittedName>
</protein>
<evidence type="ECO:0000313" key="3">
    <source>
        <dbReference type="Proteomes" id="UP000054018"/>
    </source>
</evidence>
<gene>
    <name evidence="2" type="ORF">PISMIDRAFT_17664</name>
</gene>
<reference evidence="2 3" key="1">
    <citation type="submission" date="2014-04" db="EMBL/GenBank/DDBJ databases">
        <authorList>
            <consortium name="DOE Joint Genome Institute"/>
            <person name="Kuo A."/>
            <person name="Kohler A."/>
            <person name="Costa M.D."/>
            <person name="Nagy L.G."/>
            <person name="Floudas D."/>
            <person name="Copeland A."/>
            <person name="Barry K.W."/>
            <person name="Cichocki N."/>
            <person name="Veneault-Fourrey C."/>
            <person name="LaButti K."/>
            <person name="Lindquist E.A."/>
            <person name="Lipzen A."/>
            <person name="Lundell T."/>
            <person name="Morin E."/>
            <person name="Murat C."/>
            <person name="Sun H."/>
            <person name="Tunlid A."/>
            <person name="Henrissat B."/>
            <person name="Grigoriev I.V."/>
            <person name="Hibbett D.S."/>
            <person name="Martin F."/>
            <person name="Nordberg H.P."/>
            <person name="Cantor M.N."/>
            <person name="Hua S.X."/>
        </authorList>
    </citation>
    <scope>NUCLEOTIDE SEQUENCE [LARGE SCALE GENOMIC DNA]</scope>
    <source>
        <strain evidence="2 3">441</strain>
    </source>
</reference>
<dbReference type="Proteomes" id="UP000054018">
    <property type="component" value="Unassembled WGS sequence"/>
</dbReference>
<dbReference type="AlphaFoldDB" id="A0A0C9XN90"/>
<name>A0A0C9XN90_9AGAM</name>
<dbReference type="EMBL" id="KN833967">
    <property type="protein sequence ID" value="KIK13900.1"/>
    <property type="molecule type" value="Genomic_DNA"/>
</dbReference>
<accession>A0A0C9XN90</accession>
<evidence type="ECO:0000313" key="2">
    <source>
        <dbReference type="EMBL" id="KIK13900.1"/>
    </source>
</evidence>
<evidence type="ECO:0000256" key="1">
    <source>
        <dbReference type="SAM" id="MobiDB-lite"/>
    </source>
</evidence>